<sequence length="156" mass="16369">MLEINIPGFADLRIARIVSDYNGTLALDGRLLPGVADALVALAAVVKIHVITADTFGLARAELADLPVELTIAPTERQAETKLALLRTLGAESVVAFGNGRNDRKMLGAAAVGIALLQKEGLDAETLANADLVAPGILDALDLLRQPKRLIASLRS</sequence>
<protein>
    <submittedName>
        <fullName evidence="1">ATPase P</fullName>
    </submittedName>
</protein>
<name>A0A177NKS8_9GAMM</name>
<accession>A0A177NKS8</accession>
<dbReference type="STRING" id="702114.A1355_06885"/>
<organism evidence="1 2">
    <name type="scientific">Methylomonas koyamae</name>
    <dbReference type="NCBI Taxonomy" id="702114"/>
    <lineage>
        <taxon>Bacteria</taxon>
        <taxon>Pseudomonadati</taxon>
        <taxon>Pseudomonadota</taxon>
        <taxon>Gammaproteobacteria</taxon>
        <taxon>Methylococcales</taxon>
        <taxon>Methylococcaceae</taxon>
        <taxon>Methylomonas</taxon>
    </lineage>
</organism>
<dbReference type="InterPro" id="IPR036412">
    <property type="entry name" value="HAD-like_sf"/>
</dbReference>
<reference evidence="2" key="1">
    <citation type="submission" date="2016-03" db="EMBL/GenBank/DDBJ databases">
        <authorList>
            <person name="Heylen K."/>
            <person name="De Vos P."/>
            <person name="Vekeman B."/>
        </authorList>
    </citation>
    <scope>NUCLEOTIDE SEQUENCE [LARGE SCALE GENOMIC DNA]</scope>
    <source>
        <strain evidence="2">R-45383</strain>
    </source>
</reference>
<dbReference type="Proteomes" id="UP000077628">
    <property type="component" value="Unassembled WGS sequence"/>
</dbReference>
<dbReference type="AlphaFoldDB" id="A0A177NKS8"/>
<keyword evidence="2" id="KW-1185">Reference proteome</keyword>
<dbReference type="InterPro" id="IPR023214">
    <property type="entry name" value="HAD_sf"/>
</dbReference>
<dbReference type="RefSeq" id="WP_064029174.1">
    <property type="nucleotide sequence ID" value="NZ_LUUK01000175.1"/>
</dbReference>
<dbReference type="OrthoDB" id="159409at2"/>
<dbReference type="EMBL" id="LUUK01000175">
    <property type="protein sequence ID" value="OAI17799.1"/>
    <property type="molecule type" value="Genomic_DNA"/>
</dbReference>
<proteinExistence type="predicted"/>
<gene>
    <name evidence="1" type="ORF">A1355_06885</name>
</gene>
<dbReference type="SUPFAM" id="SSF56784">
    <property type="entry name" value="HAD-like"/>
    <property type="match status" value="1"/>
</dbReference>
<comment type="caution">
    <text evidence="1">The sequence shown here is derived from an EMBL/GenBank/DDBJ whole genome shotgun (WGS) entry which is preliminary data.</text>
</comment>
<evidence type="ECO:0000313" key="1">
    <source>
        <dbReference type="EMBL" id="OAI17799.1"/>
    </source>
</evidence>
<evidence type="ECO:0000313" key="2">
    <source>
        <dbReference type="Proteomes" id="UP000077628"/>
    </source>
</evidence>
<dbReference type="Gene3D" id="3.40.50.1000">
    <property type="entry name" value="HAD superfamily/HAD-like"/>
    <property type="match status" value="1"/>
</dbReference>